<proteinExistence type="predicted"/>
<reference evidence="2" key="1">
    <citation type="journal article" date="2022" name="bioRxiv">
        <title>Genomics of Preaxostyla Flagellates Illuminates Evolutionary Transitions and the Path Towards Mitochondrial Loss.</title>
        <authorList>
            <person name="Novak L.V.F."/>
            <person name="Treitli S.C."/>
            <person name="Pyrih J."/>
            <person name="Halakuc P."/>
            <person name="Pipaliya S.V."/>
            <person name="Vacek V."/>
            <person name="Brzon O."/>
            <person name="Soukal P."/>
            <person name="Eme L."/>
            <person name="Dacks J.B."/>
            <person name="Karnkowska A."/>
            <person name="Elias M."/>
            <person name="Hampl V."/>
        </authorList>
    </citation>
    <scope>NUCLEOTIDE SEQUENCE</scope>
    <source>
        <strain evidence="2">RCP-MX</strain>
    </source>
</reference>
<gene>
    <name evidence="2" type="ORF">PAPYR_5815</name>
</gene>
<keyword evidence="3" id="KW-1185">Reference proteome</keyword>
<dbReference type="EMBL" id="JAPMOS010000029">
    <property type="protein sequence ID" value="KAJ4458427.1"/>
    <property type="molecule type" value="Genomic_DNA"/>
</dbReference>
<evidence type="ECO:0000313" key="3">
    <source>
        <dbReference type="Proteomes" id="UP001141327"/>
    </source>
</evidence>
<accession>A0ABQ8UGP7</accession>
<comment type="caution">
    <text evidence="2">The sequence shown here is derived from an EMBL/GenBank/DDBJ whole genome shotgun (WGS) entry which is preliminary data.</text>
</comment>
<protein>
    <submittedName>
        <fullName evidence="2">Uncharacterized protein</fullName>
    </submittedName>
</protein>
<feature type="compositionally biased region" description="Basic residues" evidence="1">
    <location>
        <begin position="224"/>
        <end position="235"/>
    </location>
</feature>
<feature type="region of interest" description="Disordered" evidence="1">
    <location>
        <begin position="1"/>
        <end position="21"/>
    </location>
</feature>
<evidence type="ECO:0000313" key="2">
    <source>
        <dbReference type="EMBL" id="KAJ4458427.1"/>
    </source>
</evidence>
<feature type="region of interest" description="Disordered" evidence="1">
    <location>
        <begin position="220"/>
        <end position="239"/>
    </location>
</feature>
<dbReference type="Proteomes" id="UP001141327">
    <property type="component" value="Unassembled WGS sequence"/>
</dbReference>
<name>A0ABQ8UGP7_9EUKA</name>
<sequence>MCHRAAGYGRGEVGADRGDKMQVSTVELEASEEGAEGPYSLFDGDGFAEAAARVRAVQEVLQLPDLLQRGAPARGQEVPPVALGLLCAPDEQAVVLEDPVGEVDSRSDIHMASSVGEQVQGGYLALHARVAGWPGTGPDLSVVPDLVAKGAAIGKGELGHGHAVGKDEYGLGGVAHGVCRWESARWGWRASTCAQVSGIPVGPRRRDPLGLAAFSAWHREAQSRPRRSRPRRRRGLVASGGRLSRAAVAFDQATRVLAPARAAVASSSEENTAQAWPSRESSNGPLGLWPAVDLAHIAFRVAVCIADSASARLAKDAHVHPPAAPDSDGLGPLVHLLAAPG</sequence>
<evidence type="ECO:0000256" key="1">
    <source>
        <dbReference type="SAM" id="MobiDB-lite"/>
    </source>
</evidence>
<organism evidence="2 3">
    <name type="scientific">Paratrimastix pyriformis</name>
    <dbReference type="NCBI Taxonomy" id="342808"/>
    <lineage>
        <taxon>Eukaryota</taxon>
        <taxon>Metamonada</taxon>
        <taxon>Preaxostyla</taxon>
        <taxon>Paratrimastigidae</taxon>
        <taxon>Paratrimastix</taxon>
    </lineage>
</organism>